<gene>
    <name evidence="1" type="ORF">BJ138DRAFT_1076712</name>
</gene>
<keyword evidence="2" id="KW-1185">Reference proteome</keyword>
<proteinExistence type="predicted"/>
<accession>A0ACB8ARP3</accession>
<comment type="caution">
    <text evidence="1">The sequence shown here is derived from an EMBL/GenBank/DDBJ whole genome shotgun (WGS) entry which is preliminary data.</text>
</comment>
<protein>
    <submittedName>
        <fullName evidence="1">Major facilitator superfamily domain-containing protein</fullName>
    </submittedName>
</protein>
<name>A0ACB8ARP3_9AGAM</name>
<sequence>MFKLFPKPSQSLYQHDRDVNNPDFKLPKMASLIIICCMNVLLQLSFFIIVSSSNKYAEYLGGDATFSGIVIGIPTVFSMLTLIPLTRFTQLLGKYTRPLHLSCGAGIIGNVLYAIAYRTNCLYLILVGRCVLGISFSMWMYCKRYCSDPRIVGIRRRTTLASSQVIGQGFGMSAGPFLGGLLYKVGFANRTFNGYTSPGWLMAGLFLIFWIFVTVFFEDVPDQPQSIELQPISDPAPSFVGDDTEGNPLAAPPLVPSATSTRPASPVQETFREQLSQISRSQWGVIACMCWFSMGCFFILGSWEAGLPVYGASVPQLNWSPFAAGNFIALGGITCFPFLLANLAFARRIQDRNLLAFGSFLGLTGLVIFLSLFVTSNINYGSLFACWWTVALGFNLATTVTLSLLSKQLPPGWNTRTSLAIQYSNYTGRVTGAIWGGSGVSVGMKNFVGVEIAIVGIGAVLFTSFWRDLKAKTG</sequence>
<evidence type="ECO:0000313" key="1">
    <source>
        <dbReference type="EMBL" id="KAH7915683.1"/>
    </source>
</evidence>
<evidence type="ECO:0000313" key="2">
    <source>
        <dbReference type="Proteomes" id="UP000790377"/>
    </source>
</evidence>
<dbReference type="Proteomes" id="UP000790377">
    <property type="component" value="Unassembled WGS sequence"/>
</dbReference>
<organism evidence="1 2">
    <name type="scientific">Hygrophoropsis aurantiaca</name>
    <dbReference type="NCBI Taxonomy" id="72124"/>
    <lineage>
        <taxon>Eukaryota</taxon>
        <taxon>Fungi</taxon>
        <taxon>Dikarya</taxon>
        <taxon>Basidiomycota</taxon>
        <taxon>Agaricomycotina</taxon>
        <taxon>Agaricomycetes</taxon>
        <taxon>Agaricomycetidae</taxon>
        <taxon>Boletales</taxon>
        <taxon>Coniophorineae</taxon>
        <taxon>Hygrophoropsidaceae</taxon>
        <taxon>Hygrophoropsis</taxon>
    </lineage>
</organism>
<reference evidence="1" key="1">
    <citation type="journal article" date="2021" name="New Phytol.">
        <title>Evolutionary innovations through gain and loss of genes in the ectomycorrhizal Boletales.</title>
        <authorList>
            <person name="Wu G."/>
            <person name="Miyauchi S."/>
            <person name="Morin E."/>
            <person name="Kuo A."/>
            <person name="Drula E."/>
            <person name="Varga T."/>
            <person name="Kohler A."/>
            <person name="Feng B."/>
            <person name="Cao Y."/>
            <person name="Lipzen A."/>
            <person name="Daum C."/>
            <person name="Hundley H."/>
            <person name="Pangilinan J."/>
            <person name="Johnson J."/>
            <person name="Barry K."/>
            <person name="LaButti K."/>
            <person name="Ng V."/>
            <person name="Ahrendt S."/>
            <person name="Min B."/>
            <person name="Choi I.G."/>
            <person name="Park H."/>
            <person name="Plett J.M."/>
            <person name="Magnuson J."/>
            <person name="Spatafora J.W."/>
            <person name="Nagy L.G."/>
            <person name="Henrissat B."/>
            <person name="Grigoriev I.V."/>
            <person name="Yang Z.L."/>
            <person name="Xu J."/>
            <person name="Martin F.M."/>
        </authorList>
    </citation>
    <scope>NUCLEOTIDE SEQUENCE</scope>
    <source>
        <strain evidence="1">ATCC 28755</strain>
    </source>
</reference>
<dbReference type="EMBL" id="MU267597">
    <property type="protein sequence ID" value="KAH7915683.1"/>
    <property type="molecule type" value="Genomic_DNA"/>
</dbReference>